<sequence length="36" mass="3492">MDSPISGIRTAVQLGGAAEVDPGIGSTIGRGNSHLG</sequence>
<proteinExistence type="predicted"/>
<feature type="non-terminal residue" evidence="1">
    <location>
        <position position="36"/>
    </location>
</feature>
<dbReference type="EMBL" id="LXQA010741989">
    <property type="protein sequence ID" value="MCI68751.1"/>
    <property type="molecule type" value="Genomic_DNA"/>
</dbReference>
<dbReference type="AlphaFoldDB" id="A0A392U5J4"/>
<evidence type="ECO:0000313" key="1">
    <source>
        <dbReference type="EMBL" id="MCI68751.1"/>
    </source>
</evidence>
<reference evidence="1 2" key="1">
    <citation type="journal article" date="2018" name="Front. Plant Sci.">
        <title>Red Clover (Trifolium pratense) and Zigzag Clover (T. medium) - A Picture of Genomic Similarities and Differences.</title>
        <authorList>
            <person name="Dluhosova J."/>
            <person name="Istvanek J."/>
            <person name="Nedelnik J."/>
            <person name="Repkova J."/>
        </authorList>
    </citation>
    <scope>NUCLEOTIDE SEQUENCE [LARGE SCALE GENOMIC DNA]</scope>
    <source>
        <strain evidence="2">cv. 10/8</strain>
        <tissue evidence="1">Leaf</tissue>
    </source>
</reference>
<dbReference type="Proteomes" id="UP000265520">
    <property type="component" value="Unassembled WGS sequence"/>
</dbReference>
<evidence type="ECO:0000313" key="2">
    <source>
        <dbReference type="Proteomes" id="UP000265520"/>
    </source>
</evidence>
<accession>A0A392U5J4</accession>
<organism evidence="1 2">
    <name type="scientific">Trifolium medium</name>
    <dbReference type="NCBI Taxonomy" id="97028"/>
    <lineage>
        <taxon>Eukaryota</taxon>
        <taxon>Viridiplantae</taxon>
        <taxon>Streptophyta</taxon>
        <taxon>Embryophyta</taxon>
        <taxon>Tracheophyta</taxon>
        <taxon>Spermatophyta</taxon>
        <taxon>Magnoliopsida</taxon>
        <taxon>eudicotyledons</taxon>
        <taxon>Gunneridae</taxon>
        <taxon>Pentapetalae</taxon>
        <taxon>rosids</taxon>
        <taxon>fabids</taxon>
        <taxon>Fabales</taxon>
        <taxon>Fabaceae</taxon>
        <taxon>Papilionoideae</taxon>
        <taxon>50 kb inversion clade</taxon>
        <taxon>NPAAA clade</taxon>
        <taxon>Hologalegina</taxon>
        <taxon>IRL clade</taxon>
        <taxon>Trifolieae</taxon>
        <taxon>Trifolium</taxon>
    </lineage>
</organism>
<protein>
    <submittedName>
        <fullName evidence="1">Uncharacterized protein</fullName>
    </submittedName>
</protein>
<name>A0A392U5J4_9FABA</name>
<comment type="caution">
    <text evidence="1">The sequence shown here is derived from an EMBL/GenBank/DDBJ whole genome shotgun (WGS) entry which is preliminary data.</text>
</comment>
<keyword evidence="2" id="KW-1185">Reference proteome</keyword>